<protein>
    <submittedName>
        <fullName evidence="1">Uncharacterized protein</fullName>
    </submittedName>
</protein>
<reference evidence="1 2" key="1">
    <citation type="journal article" date="2022" name="Nat. Ecol. Evol.">
        <title>A masculinizing supergene underlies an exaggerated male reproductive morph in a spider.</title>
        <authorList>
            <person name="Hendrickx F."/>
            <person name="De Corte Z."/>
            <person name="Sonet G."/>
            <person name="Van Belleghem S.M."/>
            <person name="Kostlbacher S."/>
            <person name="Vangestel C."/>
        </authorList>
    </citation>
    <scope>NUCLEOTIDE SEQUENCE [LARGE SCALE GENOMIC DNA]</scope>
    <source>
        <strain evidence="1">W744_W776</strain>
    </source>
</reference>
<evidence type="ECO:0000313" key="1">
    <source>
        <dbReference type="EMBL" id="KAG8182822.1"/>
    </source>
</evidence>
<evidence type="ECO:0000313" key="2">
    <source>
        <dbReference type="Proteomes" id="UP000827092"/>
    </source>
</evidence>
<accession>A0AAV6UF72</accession>
<dbReference type="EMBL" id="JAFNEN010000446">
    <property type="protein sequence ID" value="KAG8182822.1"/>
    <property type="molecule type" value="Genomic_DNA"/>
</dbReference>
<name>A0AAV6UF72_9ARAC</name>
<organism evidence="1 2">
    <name type="scientific">Oedothorax gibbosus</name>
    <dbReference type="NCBI Taxonomy" id="931172"/>
    <lineage>
        <taxon>Eukaryota</taxon>
        <taxon>Metazoa</taxon>
        <taxon>Ecdysozoa</taxon>
        <taxon>Arthropoda</taxon>
        <taxon>Chelicerata</taxon>
        <taxon>Arachnida</taxon>
        <taxon>Araneae</taxon>
        <taxon>Araneomorphae</taxon>
        <taxon>Entelegynae</taxon>
        <taxon>Araneoidea</taxon>
        <taxon>Linyphiidae</taxon>
        <taxon>Erigoninae</taxon>
        <taxon>Oedothorax</taxon>
    </lineage>
</organism>
<keyword evidence="2" id="KW-1185">Reference proteome</keyword>
<proteinExistence type="predicted"/>
<dbReference type="Proteomes" id="UP000827092">
    <property type="component" value="Unassembled WGS sequence"/>
</dbReference>
<sequence>MSSVVSCRMYTPSLHGINSSKERLPTRMPRLSPITGVARTRKGRAHWMDRVRWAGSEGCDWVMKDHACHVTPPFKRVTSEETFAFLAPVVDFIFF</sequence>
<gene>
    <name evidence="1" type="ORF">JTE90_003495</name>
</gene>
<comment type="caution">
    <text evidence="1">The sequence shown here is derived from an EMBL/GenBank/DDBJ whole genome shotgun (WGS) entry which is preliminary data.</text>
</comment>
<dbReference type="AlphaFoldDB" id="A0AAV6UF72"/>